<protein>
    <submittedName>
        <fullName evidence="1">5943_t:CDS:1</fullName>
    </submittedName>
</protein>
<dbReference type="Proteomes" id="UP000789525">
    <property type="component" value="Unassembled WGS sequence"/>
</dbReference>
<name>A0ACA9PQ87_9GLOM</name>
<comment type="caution">
    <text evidence="1">The sequence shown here is derived from an EMBL/GenBank/DDBJ whole genome shotgun (WGS) entry which is preliminary data.</text>
</comment>
<keyword evidence="2" id="KW-1185">Reference proteome</keyword>
<feature type="non-terminal residue" evidence="1">
    <location>
        <position position="1"/>
    </location>
</feature>
<gene>
    <name evidence="1" type="ORF">ACOLOM_LOCUS11075</name>
</gene>
<dbReference type="EMBL" id="CAJVPT010038236">
    <property type="protein sequence ID" value="CAG8719654.1"/>
    <property type="molecule type" value="Genomic_DNA"/>
</dbReference>
<reference evidence="1" key="1">
    <citation type="submission" date="2021-06" db="EMBL/GenBank/DDBJ databases">
        <authorList>
            <person name="Kallberg Y."/>
            <person name="Tangrot J."/>
            <person name="Rosling A."/>
        </authorList>
    </citation>
    <scope>NUCLEOTIDE SEQUENCE</scope>
    <source>
        <strain evidence="1">CL356</strain>
    </source>
</reference>
<accession>A0ACA9PQ87</accession>
<proteinExistence type="predicted"/>
<evidence type="ECO:0000313" key="1">
    <source>
        <dbReference type="EMBL" id="CAG8719654.1"/>
    </source>
</evidence>
<organism evidence="1 2">
    <name type="scientific">Acaulospora colombiana</name>
    <dbReference type="NCBI Taxonomy" id="27376"/>
    <lineage>
        <taxon>Eukaryota</taxon>
        <taxon>Fungi</taxon>
        <taxon>Fungi incertae sedis</taxon>
        <taxon>Mucoromycota</taxon>
        <taxon>Glomeromycotina</taxon>
        <taxon>Glomeromycetes</taxon>
        <taxon>Diversisporales</taxon>
        <taxon>Acaulosporaceae</taxon>
        <taxon>Acaulospora</taxon>
    </lineage>
</organism>
<evidence type="ECO:0000313" key="2">
    <source>
        <dbReference type="Proteomes" id="UP000789525"/>
    </source>
</evidence>
<sequence>NSLRRTKLLQATDDERAIAGIENIYTQRVQVDEQAHGGDCVGQEGDEEVEDTITHQQLPQLRASRGHEQTNQGQDQDDEIQIHEVEEETLNGLDIAGLGGGVVLGLDGGDTMEEDTPLACADQSQGNDDVELLVPDGNGPIFHQTRQDQNKARIGKEREEGGRGKTELAVLTDWRRHR</sequence>